<protein>
    <submittedName>
        <fullName evidence="1">Uncharacterized protein</fullName>
    </submittedName>
</protein>
<gene>
    <name evidence="1" type="ORF">VNO77_43436</name>
</gene>
<keyword evidence="2" id="KW-1185">Reference proteome</keyword>
<evidence type="ECO:0000313" key="1">
    <source>
        <dbReference type="EMBL" id="KAK7305530.1"/>
    </source>
</evidence>
<evidence type="ECO:0000313" key="2">
    <source>
        <dbReference type="Proteomes" id="UP001367508"/>
    </source>
</evidence>
<dbReference type="Proteomes" id="UP001367508">
    <property type="component" value="Unassembled WGS sequence"/>
</dbReference>
<accession>A0AAN9JU78</accession>
<reference evidence="1 2" key="1">
    <citation type="submission" date="2024-01" db="EMBL/GenBank/DDBJ databases">
        <title>The genomes of 5 underutilized Papilionoideae crops provide insights into root nodulation and disease resistanc.</title>
        <authorList>
            <person name="Jiang F."/>
        </authorList>
    </citation>
    <scope>NUCLEOTIDE SEQUENCE [LARGE SCALE GENOMIC DNA]</scope>
    <source>
        <strain evidence="1">LVBAO_FW01</strain>
        <tissue evidence="1">Leaves</tissue>
    </source>
</reference>
<organism evidence="1 2">
    <name type="scientific">Canavalia gladiata</name>
    <name type="common">Sword bean</name>
    <name type="synonym">Dolichos gladiatus</name>
    <dbReference type="NCBI Taxonomy" id="3824"/>
    <lineage>
        <taxon>Eukaryota</taxon>
        <taxon>Viridiplantae</taxon>
        <taxon>Streptophyta</taxon>
        <taxon>Embryophyta</taxon>
        <taxon>Tracheophyta</taxon>
        <taxon>Spermatophyta</taxon>
        <taxon>Magnoliopsida</taxon>
        <taxon>eudicotyledons</taxon>
        <taxon>Gunneridae</taxon>
        <taxon>Pentapetalae</taxon>
        <taxon>rosids</taxon>
        <taxon>fabids</taxon>
        <taxon>Fabales</taxon>
        <taxon>Fabaceae</taxon>
        <taxon>Papilionoideae</taxon>
        <taxon>50 kb inversion clade</taxon>
        <taxon>NPAAA clade</taxon>
        <taxon>indigoferoid/millettioid clade</taxon>
        <taxon>Phaseoleae</taxon>
        <taxon>Canavalia</taxon>
    </lineage>
</organism>
<dbReference type="AlphaFoldDB" id="A0AAN9JU78"/>
<proteinExistence type="predicted"/>
<comment type="caution">
    <text evidence="1">The sequence shown here is derived from an EMBL/GenBank/DDBJ whole genome shotgun (WGS) entry which is preliminary data.</text>
</comment>
<sequence length="110" mass="12632">MPEETFLIWNLGWPRSSQNILNHDVPTAYSPAITYYFSTSGLLLWIRQDENPTPPDHEDISDSQSLYELTLATDEHDDNRANIYCFSMVSQNFIYFTDSTWMDGASSIVA</sequence>
<dbReference type="EMBL" id="JAYMYQ010000011">
    <property type="protein sequence ID" value="KAK7305530.1"/>
    <property type="molecule type" value="Genomic_DNA"/>
</dbReference>
<name>A0AAN9JU78_CANGL</name>